<proteinExistence type="predicted"/>
<organism evidence="2">
    <name type="scientific">Sesamum calycinum</name>
    <dbReference type="NCBI Taxonomy" id="2727403"/>
    <lineage>
        <taxon>Eukaryota</taxon>
        <taxon>Viridiplantae</taxon>
        <taxon>Streptophyta</taxon>
        <taxon>Embryophyta</taxon>
        <taxon>Tracheophyta</taxon>
        <taxon>Spermatophyta</taxon>
        <taxon>Magnoliopsida</taxon>
        <taxon>eudicotyledons</taxon>
        <taxon>Gunneridae</taxon>
        <taxon>Pentapetalae</taxon>
        <taxon>asterids</taxon>
        <taxon>lamiids</taxon>
        <taxon>Lamiales</taxon>
        <taxon>Pedaliaceae</taxon>
        <taxon>Sesamum</taxon>
    </lineage>
</organism>
<dbReference type="Pfam" id="PF12937">
    <property type="entry name" value="F-box-like"/>
    <property type="match status" value="1"/>
</dbReference>
<protein>
    <recommendedName>
        <fullName evidence="1">F-box domain-containing protein</fullName>
    </recommendedName>
</protein>
<dbReference type="Gene3D" id="1.20.1280.50">
    <property type="match status" value="1"/>
</dbReference>
<name>A0AAW2LZ42_9LAMI</name>
<dbReference type="PANTHER" id="PTHR31672">
    <property type="entry name" value="BNACNNG10540D PROTEIN"/>
    <property type="match status" value="1"/>
</dbReference>
<dbReference type="InterPro" id="IPR017451">
    <property type="entry name" value="F-box-assoc_interact_dom"/>
</dbReference>
<feature type="domain" description="F-box" evidence="1">
    <location>
        <begin position="25"/>
        <end position="71"/>
    </location>
</feature>
<dbReference type="NCBIfam" id="TIGR01640">
    <property type="entry name" value="F_box_assoc_1"/>
    <property type="match status" value="1"/>
</dbReference>
<sequence length="373" mass="42109">MKKHRIGRENQNQEAACRIANAVSDSCVSALPSSLLREIFVRLPVVVVTKCKLVCRAWYKLISESSFADDYGRNSPFTHLLLPINRGIADTISQRLYLLEISENGDCIRRPIKLELLESMKRRFSKFVVGSCSGLLSLSICKPGAEVICVSNPLTGECIELPEHERDRADKSFVLYKMGFSPFVDKFKVLRIACKSWDDSETEKCEIFTVGVDDRWRSLGNLFSRMCIWDDWISLNGALHWILQDSSTAGISTFDLAEEKVGRISHPPGLVLDSSTMNVALFRSQLNLVDCSVPSQITIWTMKEYAIASSWTKDVILKSWFPPDVHVNKLIPVERLHNGDIVFGHCAVLISFNVKKRSVLNLRVLVFRGLLLV</sequence>
<dbReference type="SUPFAM" id="SSF81383">
    <property type="entry name" value="F-box domain"/>
    <property type="match status" value="1"/>
</dbReference>
<dbReference type="Pfam" id="PF08268">
    <property type="entry name" value="FBA_3"/>
    <property type="match status" value="1"/>
</dbReference>
<dbReference type="SMART" id="SM00256">
    <property type="entry name" value="FBOX"/>
    <property type="match status" value="1"/>
</dbReference>
<reference evidence="2" key="2">
    <citation type="journal article" date="2024" name="Plant">
        <title>Genomic evolution and insights into agronomic trait innovations of Sesamum species.</title>
        <authorList>
            <person name="Miao H."/>
            <person name="Wang L."/>
            <person name="Qu L."/>
            <person name="Liu H."/>
            <person name="Sun Y."/>
            <person name="Le M."/>
            <person name="Wang Q."/>
            <person name="Wei S."/>
            <person name="Zheng Y."/>
            <person name="Lin W."/>
            <person name="Duan Y."/>
            <person name="Cao H."/>
            <person name="Xiong S."/>
            <person name="Wang X."/>
            <person name="Wei L."/>
            <person name="Li C."/>
            <person name="Ma Q."/>
            <person name="Ju M."/>
            <person name="Zhao R."/>
            <person name="Li G."/>
            <person name="Mu C."/>
            <person name="Tian Q."/>
            <person name="Mei H."/>
            <person name="Zhang T."/>
            <person name="Gao T."/>
            <person name="Zhang H."/>
        </authorList>
    </citation>
    <scope>NUCLEOTIDE SEQUENCE</scope>
    <source>
        <strain evidence="2">KEN8</strain>
    </source>
</reference>
<comment type="caution">
    <text evidence="2">The sequence shown here is derived from an EMBL/GenBank/DDBJ whole genome shotgun (WGS) entry which is preliminary data.</text>
</comment>
<dbReference type="InterPro" id="IPR036047">
    <property type="entry name" value="F-box-like_dom_sf"/>
</dbReference>
<evidence type="ECO:0000313" key="2">
    <source>
        <dbReference type="EMBL" id="KAL0324123.1"/>
    </source>
</evidence>
<reference evidence="2" key="1">
    <citation type="submission" date="2020-06" db="EMBL/GenBank/DDBJ databases">
        <authorList>
            <person name="Li T."/>
            <person name="Hu X."/>
            <person name="Zhang T."/>
            <person name="Song X."/>
            <person name="Zhang H."/>
            <person name="Dai N."/>
            <person name="Sheng W."/>
            <person name="Hou X."/>
            <person name="Wei L."/>
        </authorList>
    </citation>
    <scope>NUCLEOTIDE SEQUENCE</scope>
    <source>
        <strain evidence="2">KEN8</strain>
        <tissue evidence="2">Leaf</tissue>
    </source>
</reference>
<dbReference type="PANTHER" id="PTHR31672:SF13">
    <property type="entry name" value="F-BOX PROTEIN CPR30-LIKE"/>
    <property type="match status" value="1"/>
</dbReference>
<gene>
    <name evidence="2" type="ORF">Scaly_2379400</name>
</gene>
<dbReference type="InterPro" id="IPR050796">
    <property type="entry name" value="SCF_F-box_component"/>
</dbReference>
<dbReference type="InterPro" id="IPR001810">
    <property type="entry name" value="F-box_dom"/>
</dbReference>
<dbReference type="InterPro" id="IPR013187">
    <property type="entry name" value="F-box-assoc_dom_typ3"/>
</dbReference>
<dbReference type="AlphaFoldDB" id="A0AAW2LZ42"/>
<accession>A0AAW2LZ42</accession>
<dbReference type="EMBL" id="JACGWM010000015">
    <property type="protein sequence ID" value="KAL0324123.1"/>
    <property type="molecule type" value="Genomic_DNA"/>
</dbReference>
<evidence type="ECO:0000259" key="1">
    <source>
        <dbReference type="PROSITE" id="PS50181"/>
    </source>
</evidence>
<dbReference type="PROSITE" id="PS50181">
    <property type="entry name" value="FBOX"/>
    <property type="match status" value="1"/>
</dbReference>